<sequence>HWHEILGDPTVADAILDRLVHNAHKLILKGESMRKLYNAKKEE</sequence>
<feature type="non-terminal residue" evidence="2">
    <location>
        <position position="1"/>
    </location>
</feature>
<evidence type="ECO:0000313" key="3">
    <source>
        <dbReference type="Proteomes" id="UP000197032"/>
    </source>
</evidence>
<evidence type="ECO:0000259" key="1">
    <source>
        <dbReference type="Pfam" id="PF01695"/>
    </source>
</evidence>
<dbReference type="Gene3D" id="3.40.50.300">
    <property type="entry name" value="P-loop containing nucleotide triphosphate hydrolases"/>
    <property type="match status" value="1"/>
</dbReference>
<dbReference type="EMBL" id="BDGJ01000055">
    <property type="protein sequence ID" value="GAW92113.1"/>
    <property type="molecule type" value="Genomic_DNA"/>
</dbReference>
<dbReference type="AlphaFoldDB" id="A0A1Z5HRF7"/>
<dbReference type="Proteomes" id="UP000197032">
    <property type="component" value="Unassembled WGS sequence"/>
</dbReference>
<dbReference type="GO" id="GO:0005524">
    <property type="term" value="F:ATP binding"/>
    <property type="evidence" value="ECO:0007669"/>
    <property type="project" value="InterPro"/>
</dbReference>
<dbReference type="InterPro" id="IPR002611">
    <property type="entry name" value="IstB_ATP-bd"/>
</dbReference>
<dbReference type="InterPro" id="IPR027417">
    <property type="entry name" value="P-loop_NTPase"/>
</dbReference>
<accession>A0A1Z5HRF7</accession>
<dbReference type="Pfam" id="PF01695">
    <property type="entry name" value="IstB_IS21"/>
    <property type="match status" value="1"/>
</dbReference>
<comment type="caution">
    <text evidence="2">The sequence shown here is derived from an EMBL/GenBank/DDBJ whole genome shotgun (WGS) entry which is preliminary data.</text>
</comment>
<name>A0A1Z5HRF7_9FIRM</name>
<reference evidence="3" key="1">
    <citation type="journal article" date="2017" name="Appl. Environ. Microbiol.">
        <title>Genomic analysis of Calderihabitans maritimus KKC1, a thermophilic hydrogenogenic carboxydotrophic bacterium isolated from marine sediment.</title>
        <authorList>
            <person name="Omae K."/>
            <person name="Yoneda Y."/>
            <person name="Fukuyama Y."/>
            <person name="Yoshida T."/>
            <person name="Sako Y."/>
        </authorList>
    </citation>
    <scope>NUCLEOTIDE SEQUENCE [LARGE SCALE GENOMIC DNA]</scope>
    <source>
        <strain evidence="3">KKC1</strain>
    </source>
</reference>
<organism evidence="2 3">
    <name type="scientific">Calderihabitans maritimus</name>
    <dbReference type="NCBI Taxonomy" id="1246530"/>
    <lineage>
        <taxon>Bacteria</taxon>
        <taxon>Bacillati</taxon>
        <taxon>Bacillota</taxon>
        <taxon>Clostridia</taxon>
        <taxon>Neomoorellales</taxon>
        <taxon>Calderihabitantaceae</taxon>
        <taxon>Calderihabitans</taxon>
    </lineage>
</organism>
<protein>
    <submittedName>
        <fullName evidence="2">ISPsy4, transposition helper protein</fullName>
    </submittedName>
</protein>
<feature type="domain" description="IstB-like ATP-binding" evidence="1">
    <location>
        <begin position="1"/>
        <end position="36"/>
    </location>
</feature>
<gene>
    <name evidence="2" type="ORF">KKC1_12720</name>
</gene>
<proteinExistence type="predicted"/>
<evidence type="ECO:0000313" key="2">
    <source>
        <dbReference type="EMBL" id="GAW92113.1"/>
    </source>
</evidence>
<keyword evidence="3" id="KW-1185">Reference proteome</keyword>
<dbReference type="RefSeq" id="WP_192868102.1">
    <property type="nucleotide sequence ID" value="NZ_BDGJ01000055.1"/>
</dbReference>